<reference evidence="6 7" key="1">
    <citation type="submission" date="2020-08" db="EMBL/GenBank/DDBJ databases">
        <title>A Genomic Blueprint of the Chicken Gut Microbiome.</title>
        <authorList>
            <person name="Gilroy R."/>
            <person name="Ravi A."/>
            <person name="Getino M."/>
            <person name="Pursley I."/>
            <person name="Horton D.L."/>
            <person name="Alikhan N.-F."/>
            <person name="Baker D."/>
            <person name="Gharbi K."/>
            <person name="Hall N."/>
            <person name="Watson M."/>
            <person name="Adriaenssens E.M."/>
            <person name="Foster-Nyarko E."/>
            <person name="Jarju S."/>
            <person name="Secka A."/>
            <person name="Antonio M."/>
            <person name="Oren A."/>
            <person name="Chaudhuri R."/>
            <person name="La Ragione R.M."/>
            <person name="Hildebrand F."/>
            <person name="Pallen M.J."/>
        </authorList>
    </citation>
    <scope>NUCLEOTIDE SEQUENCE [LARGE SCALE GENOMIC DNA]</scope>
    <source>
        <strain evidence="6 7">Sa3CVN1</strain>
    </source>
</reference>
<dbReference type="PRINTS" id="PR01011">
    <property type="entry name" value="GLUTPROXDASE"/>
</dbReference>
<dbReference type="InterPro" id="IPR036249">
    <property type="entry name" value="Thioredoxin-like_sf"/>
</dbReference>
<dbReference type="InterPro" id="IPR029759">
    <property type="entry name" value="GPX_AS"/>
</dbReference>
<gene>
    <name evidence="6" type="ORF">H9661_14520</name>
</gene>
<comment type="similarity">
    <text evidence="1 4">Belongs to the glutathione peroxidase family.</text>
</comment>
<evidence type="ECO:0000256" key="2">
    <source>
        <dbReference type="ARBA" id="ARBA00022559"/>
    </source>
</evidence>
<evidence type="ECO:0000313" key="7">
    <source>
        <dbReference type="Proteomes" id="UP000627781"/>
    </source>
</evidence>
<protein>
    <recommendedName>
        <fullName evidence="4">Glutathione peroxidase</fullName>
    </recommendedName>
</protein>
<evidence type="ECO:0000256" key="4">
    <source>
        <dbReference type="RuleBase" id="RU000499"/>
    </source>
</evidence>
<dbReference type="PANTHER" id="PTHR11592:SF78">
    <property type="entry name" value="GLUTATHIONE PEROXIDASE"/>
    <property type="match status" value="1"/>
</dbReference>
<organism evidence="6 7">
    <name type="scientific">Clostridium cibarium</name>
    <dbReference type="NCBI Taxonomy" id="2762247"/>
    <lineage>
        <taxon>Bacteria</taxon>
        <taxon>Bacillati</taxon>
        <taxon>Bacillota</taxon>
        <taxon>Clostridia</taxon>
        <taxon>Eubacteriales</taxon>
        <taxon>Clostridiaceae</taxon>
        <taxon>Clostridium</taxon>
    </lineage>
</organism>
<dbReference type="CDD" id="cd00340">
    <property type="entry name" value="GSH_Peroxidase"/>
    <property type="match status" value="1"/>
</dbReference>
<sequence>MIYDFKVKNVEGKKISMEQYKGKVLLIVNTATGCGFTPQYEGLQKLYDQYKNDGFEILDFPCNQFFEQAPGSDSDIVNFCQLNYGTTFETFSKIDVNGENADELYKFLKKEAPKAVEDAASEGLYSKLSEMGFSTTGEDIKWNFTKFLVDKEGSVVARFAPTYEPEKIEEQIKELLNKQL</sequence>
<evidence type="ECO:0000256" key="1">
    <source>
        <dbReference type="ARBA" id="ARBA00006926"/>
    </source>
</evidence>
<dbReference type="GO" id="GO:0004601">
    <property type="term" value="F:peroxidase activity"/>
    <property type="evidence" value="ECO:0007669"/>
    <property type="project" value="UniProtKB-KW"/>
</dbReference>
<keyword evidence="2 4" id="KW-0575">Peroxidase</keyword>
<accession>A0ABR8PWP1</accession>
<evidence type="ECO:0000256" key="3">
    <source>
        <dbReference type="ARBA" id="ARBA00023002"/>
    </source>
</evidence>
<dbReference type="EMBL" id="JACSRA010000025">
    <property type="protein sequence ID" value="MBD7912570.1"/>
    <property type="molecule type" value="Genomic_DNA"/>
</dbReference>
<evidence type="ECO:0000313" key="6">
    <source>
        <dbReference type="EMBL" id="MBD7912570.1"/>
    </source>
</evidence>
<dbReference type="Gene3D" id="3.40.30.10">
    <property type="entry name" value="Glutaredoxin"/>
    <property type="match status" value="1"/>
</dbReference>
<comment type="caution">
    <text evidence="6">The sequence shown here is derived from an EMBL/GenBank/DDBJ whole genome shotgun (WGS) entry which is preliminary data.</text>
</comment>
<dbReference type="PIRSF" id="PIRSF000303">
    <property type="entry name" value="Glutathion_perox"/>
    <property type="match status" value="1"/>
</dbReference>
<dbReference type="PROSITE" id="PS51257">
    <property type="entry name" value="PROKAR_LIPOPROTEIN"/>
    <property type="match status" value="1"/>
</dbReference>
<evidence type="ECO:0000259" key="5">
    <source>
        <dbReference type="PROSITE" id="PS51352"/>
    </source>
</evidence>
<dbReference type="PANTHER" id="PTHR11592">
    <property type="entry name" value="GLUTATHIONE PEROXIDASE"/>
    <property type="match status" value="1"/>
</dbReference>
<dbReference type="InterPro" id="IPR029760">
    <property type="entry name" value="GPX_CS"/>
</dbReference>
<dbReference type="PROSITE" id="PS51355">
    <property type="entry name" value="GLUTATHIONE_PEROXID_3"/>
    <property type="match status" value="1"/>
</dbReference>
<dbReference type="Pfam" id="PF00255">
    <property type="entry name" value="GSHPx"/>
    <property type="match status" value="1"/>
</dbReference>
<proteinExistence type="inferred from homology"/>
<dbReference type="SUPFAM" id="SSF52833">
    <property type="entry name" value="Thioredoxin-like"/>
    <property type="match status" value="1"/>
</dbReference>
<dbReference type="InterPro" id="IPR013766">
    <property type="entry name" value="Thioredoxin_domain"/>
</dbReference>
<dbReference type="Proteomes" id="UP000627781">
    <property type="component" value="Unassembled WGS sequence"/>
</dbReference>
<keyword evidence="7" id="KW-1185">Reference proteome</keyword>
<keyword evidence="3 4" id="KW-0560">Oxidoreductase</keyword>
<dbReference type="PROSITE" id="PS51352">
    <property type="entry name" value="THIOREDOXIN_2"/>
    <property type="match status" value="1"/>
</dbReference>
<dbReference type="InterPro" id="IPR000889">
    <property type="entry name" value="Glutathione_peroxidase"/>
</dbReference>
<dbReference type="PROSITE" id="PS00763">
    <property type="entry name" value="GLUTATHIONE_PEROXID_2"/>
    <property type="match status" value="1"/>
</dbReference>
<name>A0ABR8PWP1_9CLOT</name>
<dbReference type="RefSeq" id="WP_191769539.1">
    <property type="nucleotide sequence ID" value="NZ_JACSRA010000025.1"/>
</dbReference>
<dbReference type="PROSITE" id="PS00460">
    <property type="entry name" value="GLUTATHIONE_PEROXID_1"/>
    <property type="match status" value="1"/>
</dbReference>
<feature type="domain" description="Thioredoxin" evidence="5">
    <location>
        <begin position="1"/>
        <end position="180"/>
    </location>
</feature>